<keyword evidence="1" id="KW-0732">Signal</keyword>
<comment type="caution">
    <text evidence="2">The sequence shown here is derived from an EMBL/GenBank/DDBJ whole genome shotgun (WGS) entry which is preliminary data.</text>
</comment>
<dbReference type="EMBL" id="BMJE01000003">
    <property type="protein sequence ID" value="GGB74726.1"/>
    <property type="molecule type" value="Genomic_DNA"/>
</dbReference>
<organism evidence="2 3">
    <name type="scientific">Flavobacterium suaedae</name>
    <dbReference type="NCBI Taxonomy" id="1767027"/>
    <lineage>
        <taxon>Bacteria</taxon>
        <taxon>Pseudomonadati</taxon>
        <taxon>Bacteroidota</taxon>
        <taxon>Flavobacteriia</taxon>
        <taxon>Flavobacteriales</taxon>
        <taxon>Flavobacteriaceae</taxon>
        <taxon>Flavobacterium</taxon>
    </lineage>
</organism>
<protein>
    <submittedName>
        <fullName evidence="2">Uncharacterized protein</fullName>
    </submittedName>
</protein>
<dbReference type="RefSeq" id="WP_188620482.1">
    <property type="nucleotide sequence ID" value="NZ_BMJE01000003.1"/>
</dbReference>
<dbReference type="PROSITE" id="PS51257">
    <property type="entry name" value="PROKAR_LIPOPROTEIN"/>
    <property type="match status" value="1"/>
</dbReference>
<gene>
    <name evidence="2" type="ORF">GCM10007424_13340</name>
</gene>
<evidence type="ECO:0000313" key="3">
    <source>
        <dbReference type="Proteomes" id="UP000615760"/>
    </source>
</evidence>
<reference evidence="3" key="1">
    <citation type="journal article" date="2019" name="Int. J. Syst. Evol. Microbiol.">
        <title>The Global Catalogue of Microorganisms (GCM) 10K type strain sequencing project: providing services to taxonomists for standard genome sequencing and annotation.</title>
        <authorList>
            <consortium name="The Broad Institute Genomics Platform"/>
            <consortium name="The Broad Institute Genome Sequencing Center for Infectious Disease"/>
            <person name="Wu L."/>
            <person name="Ma J."/>
        </authorList>
    </citation>
    <scope>NUCLEOTIDE SEQUENCE [LARGE SCALE GENOMIC DNA]</scope>
    <source>
        <strain evidence="3">CGMCC 1.15461</strain>
    </source>
</reference>
<evidence type="ECO:0000313" key="2">
    <source>
        <dbReference type="EMBL" id="GGB74726.1"/>
    </source>
</evidence>
<name>A0ABQ1JT84_9FLAO</name>
<evidence type="ECO:0000256" key="1">
    <source>
        <dbReference type="SAM" id="SignalP"/>
    </source>
</evidence>
<keyword evidence="3" id="KW-1185">Reference proteome</keyword>
<feature type="signal peptide" evidence="1">
    <location>
        <begin position="1"/>
        <end position="20"/>
    </location>
</feature>
<proteinExistence type="predicted"/>
<dbReference type="Proteomes" id="UP000615760">
    <property type="component" value="Unassembled WGS sequence"/>
</dbReference>
<sequence>MKSLYILLIGAIIVTGCRPAASTQVPEKFNSDSEKGLVAGTITFEGERPINDIYRFFYEPVKGDKKFIRKNDGKVEIITRVKNESAYNGDFNDNKTYLFVIETAPGSYAFNQYNYLDHIGYTGTVSSSKKFAIPFNVKAGQITYIGEFTYKENATPGEPRIYIWDKFSRDITEFKNKYPQIDWGLATNSTVKSGDNGNGIISFMESE</sequence>
<accession>A0ABQ1JT84</accession>
<feature type="chain" id="PRO_5046575241" evidence="1">
    <location>
        <begin position="21"/>
        <end position="207"/>
    </location>
</feature>